<keyword evidence="2" id="KW-0472">Membrane</keyword>
<dbReference type="Proteomes" id="UP000002149">
    <property type="component" value="Chromosome 3"/>
</dbReference>
<sequence>MSSSIPTPSASNRPFQSQFAGDQDQPGSFYRNLFYILVGLLCAFSLFSFLTLMRARRRRRAVIDEALRLGVMVPGVPGYVPLQDRQALMWMKSDGNQLPDWWEIGKLKGPDDPPLLNEEGRSNGPMDQQNSVAPPTGDLHQRQTNQESSSHNSDFFQPLAIIPPVATETSAQPIPTSKLKFFPNHLAYRPSALLPPPARFNDINSENMMEKLDQLKGNVVEVVTVIQMPVPSWTGTSTDDGDVQVFKEWGGIELGITNLRVAAESHQVS</sequence>
<keyword evidence="2" id="KW-1133">Transmembrane helix</keyword>
<dbReference type="GeneID" id="3256823"/>
<keyword evidence="4" id="KW-1185">Reference proteome</keyword>
<dbReference type="PaxDb" id="214684-Q5KKU5"/>
<evidence type="ECO:0000313" key="3">
    <source>
        <dbReference type="EMBL" id="AAW42228.1"/>
    </source>
</evidence>
<evidence type="ECO:0000256" key="2">
    <source>
        <dbReference type="SAM" id="Phobius"/>
    </source>
</evidence>
<evidence type="ECO:0000256" key="1">
    <source>
        <dbReference type="SAM" id="MobiDB-lite"/>
    </source>
</evidence>
<feature type="transmembrane region" description="Helical" evidence="2">
    <location>
        <begin position="33"/>
        <end position="53"/>
    </location>
</feature>
<gene>
    <name evidence="3" type="ordered locus">CNC01810</name>
</gene>
<evidence type="ECO:0000313" key="4">
    <source>
        <dbReference type="Proteomes" id="UP000002149"/>
    </source>
</evidence>
<dbReference type="InParanoid" id="Q5KKU5"/>
<name>Q5KKU5_CRYD1</name>
<dbReference type="RefSeq" id="XP_569535.1">
    <property type="nucleotide sequence ID" value="XM_569535.2"/>
</dbReference>
<organism evidence="3 4">
    <name type="scientific">Cryptococcus deneoformans (strain JEC21 / ATCC MYA-565)</name>
    <name type="common">Cryptococcus neoformans var. neoformans serotype D</name>
    <dbReference type="NCBI Taxonomy" id="214684"/>
    <lineage>
        <taxon>Eukaryota</taxon>
        <taxon>Fungi</taxon>
        <taxon>Dikarya</taxon>
        <taxon>Basidiomycota</taxon>
        <taxon>Agaricomycotina</taxon>
        <taxon>Tremellomycetes</taxon>
        <taxon>Tremellales</taxon>
        <taxon>Cryptococcaceae</taxon>
        <taxon>Cryptococcus</taxon>
        <taxon>Cryptococcus neoformans species complex</taxon>
    </lineage>
</organism>
<dbReference type="VEuPathDB" id="FungiDB:CNC01810"/>
<dbReference type="OrthoDB" id="2572232at2759"/>
<keyword evidence="2" id="KW-0812">Transmembrane</keyword>
<dbReference type="AlphaFoldDB" id="Q5KKU5"/>
<dbReference type="OMA" id="FKEWGGI"/>
<feature type="region of interest" description="Disordered" evidence="1">
    <location>
        <begin position="1"/>
        <end position="20"/>
    </location>
</feature>
<proteinExistence type="predicted"/>
<dbReference type="eggNOG" id="ENOG502TKYG">
    <property type="taxonomic scope" value="Eukaryota"/>
</dbReference>
<accession>Q5KKU5</accession>
<reference evidence="3 4" key="1">
    <citation type="journal article" date="2005" name="Science">
        <title>The genome of the basidiomycetous yeast and human pathogen Cryptococcus neoformans.</title>
        <authorList>
            <person name="Loftus B.J."/>
            <person name="Fung E."/>
            <person name="Roncaglia P."/>
            <person name="Rowley D."/>
            <person name="Amedeo P."/>
            <person name="Bruno D."/>
            <person name="Vamathevan J."/>
            <person name="Miranda M."/>
            <person name="Anderson I.J."/>
            <person name="Fraser J.A."/>
            <person name="Allen J.E."/>
            <person name="Bosdet I.E."/>
            <person name="Brent M.R."/>
            <person name="Chiu R."/>
            <person name="Doering T.L."/>
            <person name="Donlin M.J."/>
            <person name="D'Souza C.A."/>
            <person name="Fox D.S."/>
            <person name="Grinberg V."/>
            <person name="Fu J."/>
            <person name="Fukushima M."/>
            <person name="Haas B.J."/>
            <person name="Huang J.C."/>
            <person name="Janbon G."/>
            <person name="Jones S.J."/>
            <person name="Koo H.L."/>
            <person name="Krzywinski M.I."/>
            <person name="Kwon-Chung J.K."/>
            <person name="Lengeler K.B."/>
            <person name="Maiti R."/>
            <person name="Marra M.A."/>
            <person name="Marra R.E."/>
            <person name="Mathewson C.A."/>
            <person name="Mitchell T.G."/>
            <person name="Pertea M."/>
            <person name="Riggs F.R."/>
            <person name="Salzberg S.L."/>
            <person name="Schein J.E."/>
            <person name="Shvartsbeyn A."/>
            <person name="Shin H."/>
            <person name="Shumway M."/>
            <person name="Specht C.A."/>
            <person name="Suh B.B."/>
            <person name="Tenney A."/>
            <person name="Utterback T.R."/>
            <person name="Wickes B.L."/>
            <person name="Wortman J.R."/>
            <person name="Wye N.H."/>
            <person name="Kronstad J.W."/>
            <person name="Lodge J.K."/>
            <person name="Heitman J."/>
            <person name="Davis R.W."/>
            <person name="Fraser C.M."/>
            <person name="Hyman R.W."/>
        </authorList>
    </citation>
    <scope>NUCLEOTIDE SEQUENCE [LARGE SCALE GENOMIC DNA]</scope>
    <source>
        <strain evidence="4">JEC21 / ATCC MYA-565</strain>
    </source>
</reference>
<dbReference type="HOGENOM" id="CLU_089698_0_0_1"/>
<dbReference type="EMBL" id="AE017343">
    <property type="protein sequence ID" value="AAW42228.1"/>
    <property type="molecule type" value="Genomic_DNA"/>
</dbReference>
<dbReference type="KEGG" id="cne:CNC01810"/>
<feature type="compositionally biased region" description="Polar residues" evidence="1">
    <location>
        <begin position="142"/>
        <end position="152"/>
    </location>
</feature>
<feature type="region of interest" description="Disordered" evidence="1">
    <location>
        <begin position="112"/>
        <end position="152"/>
    </location>
</feature>
<protein>
    <submittedName>
        <fullName evidence="3">Uncharacterized protein</fullName>
    </submittedName>
</protein>